<gene>
    <name evidence="2" type="ORF">KHLLAP_LOCUS12797</name>
</gene>
<evidence type="ECO:0000256" key="1">
    <source>
        <dbReference type="SAM" id="MobiDB-lite"/>
    </source>
</evidence>
<evidence type="ECO:0000313" key="2">
    <source>
        <dbReference type="EMBL" id="CAJ2512329.1"/>
    </source>
</evidence>
<dbReference type="EMBL" id="CAUWAG010000019">
    <property type="protein sequence ID" value="CAJ2512329.1"/>
    <property type="molecule type" value="Genomic_DNA"/>
</dbReference>
<feature type="compositionally biased region" description="Pro residues" evidence="1">
    <location>
        <begin position="235"/>
        <end position="244"/>
    </location>
</feature>
<feature type="compositionally biased region" description="Basic and acidic residues" evidence="1">
    <location>
        <begin position="299"/>
        <end position="313"/>
    </location>
</feature>
<feature type="compositionally biased region" description="Polar residues" evidence="1">
    <location>
        <begin position="463"/>
        <end position="477"/>
    </location>
</feature>
<feature type="region of interest" description="Disordered" evidence="1">
    <location>
        <begin position="195"/>
        <end position="528"/>
    </location>
</feature>
<proteinExistence type="predicted"/>
<protein>
    <submittedName>
        <fullName evidence="2">Uu.00g053440.m01.CDS01</fullName>
    </submittedName>
</protein>
<feature type="compositionally biased region" description="Polar residues" evidence="1">
    <location>
        <begin position="930"/>
        <end position="944"/>
    </location>
</feature>
<keyword evidence="3" id="KW-1185">Reference proteome</keyword>
<feature type="compositionally biased region" description="Polar residues" evidence="1">
    <location>
        <begin position="354"/>
        <end position="374"/>
    </location>
</feature>
<comment type="caution">
    <text evidence="2">The sequence shown here is derived from an EMBL/GenBank/DDBJ whole genome shotgun (WGS) entry which is preliminary data.</text>
</comment>
<feature type="region of interest" description="Disordered" evidence="1">
    <location>
        <begin position="136"/>
        <end position="178"/>
    </location>
</feature>
<feature type="compositionally biased region" description="Low complexity" evidence="1">
    <location>
        <begin position="413"/>
        <end position="429"/>
    </location>
</feature>
<feature type="compositionally biased region" description="Low complexity" evidence="1">
    <location>
        <begin position="478"/>
        <end position="492"/>
    </location>
</feature>
<reference evidence="2" key="1">
    <citation type="submission" date="2023-10" db="EMBL/GenBank/DDBJ databases">
        <authorList>
            <person name="Hackl T."/>
        </authorList>
    </citation>
    <scope>NUCLEOTIDE SEQUENCE</scope>
</reference>
<dbReference type="AlphaFoldDB" id="A0AAI8VX56"/>
<sequence length="944" mass="103694">MADEVERLAIAPFREIVDKGRTAVENAQGTSEDVSAPMLKAAQNLVKEGERALRRIEPLCTKSYDEYGATFIDAIKENDEIAQYRSELEDLLWDFDDFIEVDEFDAAKFDELQKSSRKAAPKIVDILKRMKLVATATAPPSVSSQPSRAVSTPPDESAAHARQEPSATSIVLDPPPSATDRLMEEAERQLSSMMGAVAGPDPGFEGEWGPHYPSRPTNHLDRSTSHHSDTSETPSEPPPEPPSADPWQVGRPPPTGRNGHPAAGNRWERRPLLAEDSPTIPQTYPVTSHGEPTGPLRLRKFDEGYHDDPDQRMRASSQSLGTDSSEGSRSPLQSHRWTNSTHSSSDSMRLPAQAQRSHSGFPRSNRSPSHSNENPGWPGKTHDAPASQAPSDTSSVLDTPSIPENSAVNTQGNLSPRSSLSNNSNFPSRTASVTKQNSHVHSSKQPSTESVNSSVFDVVDCANPTSPVTPGHRNSLQSTTSSTPSNTYSTSTQPPAYPGHPPVYEYSGGGPNRSPGTTIRNHSSSTLTVQPNRESFQYHHGPDEGLIPVDMEDPMFREPSMPLREPDCGIGPFSSFYKLKGFCKGAEEAMRGQLGFKKIKRPVGGFSMALVAKCNHCLYELDYKSVEQDMNNEPGASFTANGIGFRLRVLQKSHLQVRHVDEQMYGCIFCVHENRTVEESDATVFFNQRQLFAHMARHPRPLPDIAGVTILKEPELTPNARHNFDLHFPHPSVQSVMTGLSREIARLPTAVATETRKTQNGVMRTPPDRTPVLHFALGAKIVGIEFPLKYEGKWGIGWHDGLRAAFEVDAVQIDAPPKGEVKMQGTSNVQAVARWKWSQKGDEQWLKFDKGDVIKNIAWAYADHWCWSGTTAKGWGVFPQSHLDPNSIRTTQPGDASSVSSWEKKGPLWFSLRKNNNADRKLASPVVGNPPSSLIASSSATRPV</sequence>
<feature type="compositionally biased region" description="Polar residues" evidence="1">
    <location>
        <begin position="314"/>
        <end position="347"/>
    </location>
</feature>
<feature type="compositionally biased region" description="Polar residues" evidence="1">
    <location>
        <begin position="514"/>
        <end position="528"/>
    </location>
</feature>
<feature type="compositionally biased region" description="Polar residues" evidence="1">
    <location>
        <begin position="388"/>
        <end position="412"/>
    </location>
</feature>
<dbReference type="Proteomes" id="UP001295740">
    <property type="component" value="Unassembled WGS sequence"/>
</dbReference>
<feature type="compositionally biased region" description="Basic and acidic residues" evidence="1">
    <location>
        <begin position="218"/>
        <end position="230"/>
    </location>
</feature>
<feature type="compositionally biased region" description="Polar residues" evidence="1">
    <location>
        <begin position="430"/>
        <end position="455"/>
    </location>
</feature>
<feature type="region of interest" description="Disordered" evidence="1">
    <location>
        <begin position="921"/>
        <end position="944"/>
    </location>
</feature>
<accession>A0AAI8VX56</accession>
<name>A0AAI8VX56_9PEZI</name>
<evidence type="ECO:0000313" key="3">
    <source>
        <dbReference type="Proteomes" id="UP001295740"/>
    </source>
</evidence>
<organism evidence="2 3">
    <name type="scientific">Anthostomella pinea</name>
    <dbReference type="NCBI Taxonomy" id="933095"/>
    <lineage>
        <taxon>Eukaryota</taxon>
        <taxon>Fungi</taxon>
        <taxon>Dikarya</taxon>
        <taxon>Ascomycota</taxon>
        <taxon>Pezizomycotina</taxon>
        <taxon>Sordariomycetes</taxon>
        <taxon>Xylariomycetidae</taxon>
        <taxon>Xylariales</taxon>
        <taxon>Xylariaceae</taxon>
        <taxon>Anthostomella</taxon>
    </lineage>
</organism>
<feature type="compositionally biased region" description="Polar residues" evidence="1">
    <location>
        <begin position="138"/>
        <end position="150"/>
    </location>
</feature>